<comment type="caution">
    <text evidence="1">The sequence shown here is derived from an EMBL/GenBank/DDBJ whole genome shotgun (WGS) entry which is preliminary data.</text>
</comment>
<gene>
    <name evidence="1" type="ORF">CLV43_11579</name>
</gene>
<evidence type="ECO:0000313" key="1">
    <source>
        <dbReference type="EMBL" id="PRY34803.1"/>
    </source>
</evidence>
<dbReference type="AlphaFoldDB" id="A0A2T0SN49"/>
<dbReference type="EMBL" id="PVTF01000015">
    <property type="protein sequence ID" value="PRY34803.1"/>
    <property type="molecule type" value="Genomic_DNA"/>
</dbReference>
<proteinExistence type="predicted"/>
<accession>A0A2T0SN49</accession>
<name>A0A2T0SN49_9PSEU</name>
<reference evidence="1 2" key="1">
    <citation type="submission" date="2018-03" db="EMBL/GenBank/DDBJ databases">
        <title>Genomic Encyclopedia of Archaeal and Bacterial Type Strains, Phase II (KMG-II): from individual species to whole genera.</title>
        <authorList>
            <person name="Goeker M."/>
        </authorList>
    </citation>
    <scope>NUCLEOTIDE SEQUENCE [LARGE SCALE GENOMIC DNA]</scope>
    <source>
        <strain evidence="1 2">DSM 44720</strain>
    </source>
</reference>
<dbReference type="OrthoDB" id="3375894at2"/>
<dbReference type="Proteomes" id="UP000239494">
    <property type="component" value="Unassembled WGS sequence"/>
</dbReference>
<sequence>MDRDEVDGALARLGAEADRMAQSLLAMDDHPGHPLLDAADREAVAALWAAFAAHRQVLDRARGLRAGRPGAADLTALTGLLTGPSVELDGESGPAERVTPDELVERMRAGYARVVDALAAAVARHAAAEALARELVGLRAEAHRLRDLVEAKIAVTALPPVPDTVAGCRELVANLAGLLDRRTELRGRLEAYRAKATRLGHAEDPTLSALHRDAHDVLFTAPCDLPEATRAVGRYQRAVLDLVEA</sequence>
<keyword evidence="2" id="KW-1185">Reference proteome</keyword>
<protein>
    <submittedName>
        <fullName evidence="1">Uncharacterized protein</fullName>
    </submittedName>
</protein>
<dbReference type="RefSeq" id="WP_106194238.1">
    <property type="nucleotide sequence ID" value="NZ_PVTF01000015.1"/>
</dbReference>
<organism evidence="1 2">
    <name type="scientific">Umezawaea tangerina</name>
    <dbReference type="NCBI Taxonomy" id="84725"/>
    <lineage>
        <taxon>Bacteria</taxon>
        <taxon>Bacillati</taxon>
        <taxon>Actinomycetota</taxon>
        <taxon>Actinomycetes</taxon>
        <taxon>Pseudonocardiales</taxon>
        <taxon>Pseudonocardiaceae</taxon>
        <taxon>Umezawaea</taxon>
    </lineage>
</organism>
<evidence type="ECO:0000313" key="2">
    <source>
        <dbReference type="Proteomes" id="UP000239494"/>
    </source>
</evidence>